<dbReference type="Proteomes" id="UP000028098">
    <property type="component" value="Unassembled WGS sequence"/>
</dbReference>
<protein>
    <submittedName>
        <fullName evidence="1">Uncharacterized protein</fullName>
    </submittedName>
</protein>
<proteinExistence type="predicted"/>
<comment type="caution">
    <text evidence="1">The sequence shown here is derived from an EMBL/GenBank/DDBJ whole genome shotgun (WGS) entry which is preliminary data.</text>
</comment>
<reference evidence="1 2" key="1">
    <citation type="submission" date="2014-05" db="EMBL/GenBank/DDBJ databases">
        <authorList>
            <person name="Daugherty S.C."/>
            <person name="Tallon L.J."/>
            <person name="Sadzewicz L."/>
            <person name="Kilian M."/>
            <person name="Tettelin H."/>
        </authorList>
    </citation>
    <scope>NUCLEOTIDE SEQUENCE [LARGE SCALE GENOMIC DNA]</scope>
    <source>
        <strain evidence="1 2">SK143</strain>
    </source>
</reference>
<name>A0A081R3F5_STROR</name>
<dbReference type="AlphaFoldDB" id="A0A081R3F5"/>
<evidence type="ECO:0000313" key="1">
    <source>
        <dbReference type="EMBL" id="KEQ49728.1"/>
    </source>
</evidence>
<evidence type="ECO:0000313" key="2">
    <source>
        <dbReference type="Proteomes" id="UP000028098"/>
    </source>
</evidence>
<gene>
    <name evidence="1" type="ORF">SK143_1670</name>
</gene>
<sequence>MSSLSFIGDTNSMFYLLSAKQKASTLLTLDDTSVGQLV</sequence>
<dbReference type="EMBL" id="JPGB01000006">
    <property type="protein sequence ID" value="KEQ49728.1"/>
    <property type="molecule type" value="Genomic_DNA"/>
</dbReference>
<organism evidence="1 2">
    <name type="scientific">Streptococcus oralis</name>
    <dbReference type="NCBI Taxonomy" id="1303"/>
    <lineage>
        <taxon>Bacteria</taxon>
        <taxon>Bacillati</taxon>
        <taxon>Bacillota</taxon>
        <taxon>Bacilli</taxon>
        <taxon>Lactobacillales</taxon>
        <taxon>Streptococcaceae</taxon>
        <taxon>Streptococcus</taxon>
    </lineage>
</organism>
<accession>A0A081R3F5</accession>
<dbReference type="PATRIC" id="fig|1303.44.peg.1598"/>